<dbReference type="EMBL" id="PIPO01000001">
    <property type="protein sequence ID" value="RUO34693.1"/>
    <property type="molecule type" value="Genomic_DNA"/>
</dbReference>
<feature type="transmembrane region" description="Helical" evidence="1">
    <location>
        <begin position="136"/>
        <end position="157"/>
    </location>
</feature>
<keyword evidence="3" id="KW-1185">Reference proteome</keyword>
<organism evidence="2 3">
    <name type="scientific">Aliidiomarina soli</name>
    <dbReference type="NCBI Taxonomy" id="1928574"/>
    <lineage>
        <taxon>Bacteria</taxon>
        <taxon>Pseudomonadati</taxon>
        <taxon>Pseudomonadota</taxon>
        <taxon>Gammaproteobacteria</taxon>
        <taxon>Alteromonadales</taxon>
        <taxon>Idiomarinaceae</taxon>
        <taxon>Aliidiomarina</taxon>
    </lineage>
</organism>
<evidence type="ECO:0000313" key="2">
    <source>
        <dbReference type="EMBL" id="RUO34693.1"/>
    </source>
</evidence>
<dbReference type="RefSeq" id="WP_126797744.1">
    <property type="nucleotide sequence ID" value="NZ_PIPO01000001.1"/>
</dbReference>
<feature type="transmembrane region" description="Helical" evidence="1">
    <location>
        <begin position="65"/>
        <end position="83"/>
    </location>
</feature>
<keyword evidence="1" id="KW-1133">Transmembrane helix</keyword>
<feature type="transmembrane region" description="Helical" evidence="1">
    <location>
        <begin position="186"/>
        <end position="205"/>
    </location>
</feature>
<feature type="transmembrane region" description="Helical" evidence="1">
    <location>
        <begin position="226"/>
        <end position="248"/>
    </location>
</feature>
<accession>A0A432WLM6</accession>
<proteinExistence type="predicted"/>
<dbReference type="Proteomes" id="UP000287823">
    <property type="component" value="Unassembled WGS sequence"/>
</dbReference>
<keyword evidence="1" id="KW-0812">Transmembrane</keyword>
<gene>
    <name evidence="2" type="ORF">CWE14_01435</name>
</gene>
<comment type="caution">
    <text evidence="2">The sequence shown here is derived from an EMBL/GenBank/DDBJ whole genome shotgun (WGS) entry which is preliminary data.</text>
</comment>
<reference evidence="2 3" key="1">
    <citation type="journal article" date="2011" name="Front. Microbiol.">
        <title>Genomic signatures of strain selection and enhancement in Bacillus atrophaeus var. globigii, a historical biowarfare simulant.</title>
        <authorList>
            <person name="Gibbons H.S."/>
            <person name="Broomall S.M."/>
            <person name="McNew L.A."/>
            <person name="Daligault H."/>
            <person name="Chapman C."/>
            <person name="Bruce D."/>
            <person name="Karavis M."/>
            <person name="Krepps M."/>
            <person name="McGregor P.A."/>
            <person name="Hong C."/>
            <person name="Park K.H."/>
            <person name="Akmal A."/>
            <person name="Feldman A."/>
            <person name="Lin J.S."/>
            <person name="Chang W.E."/>
            <person name="Higgs B.W."/>
            <person name="Demirev P."/>
            <person name="Lindquist J."/>
            <person name="Liem A."/>
            <person name="Fochler E."/>
            <person name="Read T.D."/>
            <person name="Tapia R."/>
            <person name="Johnson S."/>
            <person name="Bishop-Lilly K.A."/>
            <person name="Detter C."/>
            <person name="Han C."/>
            <person name="Sozhamannan S."/>
            <person name="Rosenzweig C.N."/>
            <person name="Skowronski E.W."/>
        </authorList>
    </citation>
    <scope>NUCLEOTIDE SEQUENCE [LARGE SCALE GENOMIC DNA]</scope>
    <source>
        <strain evidence="2 3">Y4G10-17</strain>
    </source>
</reference>
<dbReference type="AlphaFoldDB" id="A0A432WLM6"/>
<evidence type="ECO:0000313" key="3">
    <source>
        <dbReference type="Proteomes" id="UP000287823"/>
    </source>
</evidence>
<protein>
    <submittedName>
        <fullName evidence="2">DUF3307 domain-containing protein</fullName>
    </submittedName>
</protein>
<dbReference type="InterPro" id="IPR021737">
    <property type="entry name" value="Phage_phiKZ_Orf197"/>
</dbReference>
<evidence type="ECO:0000256" key="1">
    <source>
        <dbReference type="SAM" id="Phobius"/>
    </source>
</evidence>
<sequence>MTVLVWLLLAHVLADFYLQPKAWVDQREQGQAGGLWSALIKHTLVHALCTALALLAAMAMKQLSVAWPAVMAWAVIVCSHLLIDWLKSRFAPSTTAFLLDQLAHGLIIVAVWAWLTGFTPFVMAWSLGVLLQREMLVILIIYLLAGRPASFFTAMVLRRQAQALAEQSQSQGLVEAGRLIGYVERWLIVSFVLSGQFIGIGFLLAAKSIFRFGDLSQAHERRLTEYMLLGTLVSFATAIALGGLAMYLTG</sequence>
<keyword evidence="1" id="KW-0472">Membrane</keyword>
<feature type="transmembrane region" description="Helical" evidence="1">
    <location>
        <begin position="103"/>
        <end position="124"/>
    </location>
</feature>
<feature type="transmembrane region" description="Helical" evidence="1">
    <location>
        <begin position="38"/>
        <end position="58"/>
    </location>
</feature>
<dbReference type="Pfam" id="PF11750">
    <property type="entry name" value="DUF3307"/>
    <property type="match status" value="1"/>
</dbReference>
<name>A0A432WLM6_9GAMM</name>